<dbReference type="Proteomes" id="UP000534286">
    <property type="component" value="Unassembled WGS sequence"/>
</dbReference>
<name>A0A7W7RWF0_9ACTN</name>
<proteinExistence type="predicted"/>
<comment type="caution">
    <text evidence="1">The sequence shown here is derived from an EMBL/GenBank/DDBJ whole genome shotgun (WGS) entry which is preliminary data.</text>
</comment>
<dbReference type="AlphaFoldDB" id="A0A7W7RWF0"/>
<evidence type="ECO:0000313" key="1">
    <source>
        <dbReference type="EMBL" id="MBB4939410.1"/>
    </source>
</evidence>
<evidence type="ECO:0000313" key="2">
    <source>
        <dbReference type="Proteomes" id="UP000534286"/>
    </source>
</evidence>
<organism evidence="1 2">
    <name type="scientific">Streptosporangium album</name>
    <dbReference type="NCBI Taxonomy" id="47479"/>
    <lineage>
        <taxon>Bacteria</taxon>
        <taxon>Bacillati</taxon>
        <taxon>Actinomycetota</taxon>
        <taxon>Actinomycetes</taxon>
        <taxon>Streptosporangiales</taxon>
        <taxon>Streptosporangiaceae</taxon>
        <taxon>Streptosporangium</taxon>
    </lineage>
</organism>
<protein>
    <submittedName>
        <fullName evidence="1">Uncharacterized protein</fullName>
    </submittedName>
</protein>
<gene>
    <name evidence="1" type="ORF">FHR32_003715</name>
</gene>
<dbReference type="EMBL" id="JACHJU010000001">
    <property type="protein sequence ID" value="MBB4939410.1"/>
    <property type="molecule type" value="Genomic_DNA"/>
</dbReference>
<keyword evidence="2" id="KW-1185">Reference proteome</keyword>
<reference evidence="1 2" key="1">
    <citation type="submission" date="2020-08" db="EMBL/GenBank/DDBJ databases">
        <title>Sequencing the genomes of 1000 actinobacteria strains.</title>
        <authorList>
            <person name="Klenk H.-P."/>
        </authorList>
    </citation>
    <scope>NUCLEOTIDE SEQUENCE [LARGE SCALE GENOMIC DNA]</scope>
    <source>
        <strain evidence="1 2">DSM 43023</strain>
    </source>
</reference>
<accession>A0A7W7RWF0</accession>
<sequence length="39" mass="4294">MTGIVEYQCTATGAAREQDITVKVELGSQRAVRPRTELD</sequence>